<evidence type="ECO:0000259" key="9">
    <source>
        <dbReference type="SMART" id="SM00563"/>
    </source>
</evidence>
<dbReference type="Proteomes" id="UP000297890">
    <property type="component" value="Unassembled WGS sequence"/>
</dbReference>
<dbReference type="RefSeq" id="WP_135282506.1">
    <property type="nucleotide sequence ID" value="NZ_SRIO01000016.1"/>
</dbReference>
<evidence type="ECO:0000256" key="7">
    <source>
        <dbReference type="ARBA" id="ARBA00023315"/>
    </source>
</evidence>
<evidence type="ECO:0000256" key="1">
    <source>
        <dbReference type="ARBA" id="ARBA00004370"/>
    </source>
</evidence>
<dbReference type="GO" id="GO:0016746">
    <property type="term" value="F:acyltransferase activity"/>
    <property type="evidence" value="ECO:0007669"/>
    <property type="project" value="UniProtKB-KW"/>
</dbReference>
<keyword evidence="7 10" id="KW-0012">Acyltransferase</keyword>
<dbReference type="GO" id="GO:0006629">
    <property type="term" value="P:lipid metabolic process"/>
    <property type="evidence" value="ECO:0007669"/>
    <property type="project" value="UniProtKB-KW"/>
</dbReference>
<dbReference type="PANTHER" id="PTHR23063:SF52">
    <property type="entry name" value="LYSOPHOSPHATIDYLCHOLINE ACYLTRANSFERASE"/>
    <property type="match status" value="1"/>
</dbReference>
<organism evidence="10 11">
    <name type="scientific">Candidatus Macondimonas diazotrophica</name>
    <dbReference type="NCBI Taxonomy" id="2305248"/>
    <lineage>
        <taxon>Bacteria</taxon>
        <taxon>Pseudomonadati</taxon>
        <taxon>Pseudomonadota</taxon>
        <taxon>Gammaproteobacteria</taxon>
        <taxon>Chromatiales</taxon>
        <taxon>Ectothiorhodospiraceae</taxon>
        <taxon>Candidatus Macondimonas</taxon>
    </lineage>
</organism>
<evidence type="ECO:0000256" key="4">
    <source>
        <dbReference type="ARBA" id="ARBA00022989"/>
    </source>
</evidence>
<evidence type="ECO:0000256" key="6">
    <source>
        <dbReference type="ARBA" id="ARBA00023136"/>
    </source>
</evidence>
<keyword evidence="11" id="KW-1185">Reference proteome</keyword>
<accession>A0A4Z0F6Z4</accession>
<keyword evidence="3 8" id="KW-0812">Transmembrane</keyword>
<dbReference type="SUPFAM" id="SSF69593">
    <property type="entry name" value="Glycerol-3-phosphate (1)-acyltransferase"/>
    <property type="match status" value="1"/>
</dbReference>
<reference evidence="10 11" key="1">
    <citation type="journal article" date="2019" name="ISME J.">
        <title>Candidatus Macondimonas diazotrophica, a novel gammaproteobacterial genus dominating crude-oil-contaminated coastal sediments.</title>
        <authorList>
            <person name="Karthikeyan S."/>
            <person name="Konstantinidis K."/>
        </authorList>
    </citation>
    <scope>NUCLEOTIDE SEQUENCE [LARGE SCALE GENOMIC DNA]</scope>
    <source>
        <strain evidence="10 11">KTK01</strain>
    </source>
</reference>
<dbReference type="PANTHER" id="PTHR23063">
    <property type="entry name" value="PHOSPHOLIPID ACYLTRANSFERASE"/>
    <property type="match status" value="1"/>
</dbReference>
<comment type="caution">
    <text evidence="10">The sequence shown here is derived from an EMBL/GenBank/DDBJ whole genome shotgun (WGS) entry which is preliminary data.</text>
</comment>
<protein>
    <submittedName>
        <fullName evidence="10">1-acyl-sn-glycerol-3-phosphate acyltransferase</fullName>
    </submittedName>
</protein>
<keyword evidence="2 10" id="KW-0808">Transferase</keyword>
<name>A0A4Z0F6Z4_9GAMM</name>
<dbReference type="OrthoDB" id="319710at2"/>
<evidence type="ECO:0000313" key="11">
    <source>
        <dbReference type="Proteomes" id="UP000297890"/>
    </source>
</evidence>
<dbReference type="AlphaFoldDB" id="A0A4Z0F6Z4"/>
<keyword evidence="4 8" id="KW-1133">Transmembrane helix</keyword>
<sequence>MNGARLLRIGRAARLALHLVYALGLVVAVLIPLWLLAKPWWRPIRNRVVMYWFRGLARQLGLRIVAEGAPTDARVLRVANHVSWLDIVVLNAISPSIFVAKAEVAQWPLIGWMAEWLGTLFLRRGDVRSSQRLIEIMSWQLRRGEAVTLFPEGTTGNGQQVGKFYGRLYQPALSARAPVQPVAISYPCSETGAAIHPLAPFVGDQTLLSHVWALLGARSMVARVVFLPPLPTADANRPSLAIQSRAAIEAVLMPAREQARMAG</sequence>
<gene>
    <name evidence="10" type="ORF">E4680_11215</name>
</gene>
<feature type="domain" description="Phospholipid/glycerol acyltransferase" evidence="9">
    <location>
        <begin position="75"/>
        <end position="187"/>
    </location>
</feature>
<proteinExistence type="predicted"/>
<evidence type="ECO:0000256" key="8">
    <source>
        <dbReference type="SAM" id="Phobius"/>
    </source>
</evidence>
<keyword evidence="6 8" id="KW-0472">Membrane</keyword>
<feature type="transmembrane region" description="Helical" evidence="8">
    <location>
        <begin position="15"/>
        <end position="37"/>
    </location>
</feature>
<dbReference type="InterPro" id="IPR002123">
    <property type="entry name" value="Plipid/glycerol_acylTrfase"/>
</dbReference>
<evidence type="ECO:0000256" key="2">
    <source>
        <dbReference type="ARBA" id="ARBA00022679"/>
    </source>
</evidence>
<keyword evidence="5" id="KW-0443">Lipid metabolism</keyword>
<comment type="subcellular location">
    <subcellularLocation>
        <location evidence="1">Membrane</location>
    </subcellularLocation>
</comment>
<dbReference type="Pfam" id="PF01553">
    <property type="entry name" value="Acyltransferase"/>
    <property type="match status" value="1"/>
</dbReference>
<dbReference type="SMART" id="SM00563">
    <property type="entry name" value="PlsC"/>
    <property type="match status" value="1"/>
</dbReference>
<evidence type="ECO:0000313" key="10">
    <source>
        <dbReference type="EMBL" id="TFZ81737.1"/>
    </source>
</evidence>
<dbReference type="CDD" id="cd07989">
    <property type="entry name" value="LPLAT_AGPAT-like"/>
    <property type="match status" value="1"/>
</dbReference>
<dbReference type="GO" id="GO:0016020">
    <property type="term" value="C:membrane"/>
    <property type="evidence" value="ECO:0007669"/>
    <property type="project" value="UniProtKB-SubCell"/>
</dbReference>
<evidence type="ECO:0000256" key="5">
    <source>
        <dbReference type="ARBA" id="ARBA00023098"/>
    </source>
</evidence>
<dbReference type="EMBL" id="SRIO01000016">
    <property type="protein sequence ID" value="TFZ81737.1"/>
    <property type="molecule type" value="Genomic_DNA"/>
</dbReference>
<evidence type="ECO:0000256" key="3">
    <source>
        <dbReference type="ARBA" id="ARBA00022692"/>
    </source>
</evidence>